<comment type="caution">
    <text evidence="1">The sequence shown here is derived from an EMBL/GenBank/DDBJ whole genome shotgun (WGS) entry which is preliminary data.</text>
</comment>
<sequence length="91" mass="10608">MWNKEQQEVWDDIKNMWNESSQSKAIKIDMSQLVVELKNKTSQFEKDAIKWDIEMIKGSISQFEKDSIKSDIALITSVVKKFVAKLKGKKD</sequence>
<name>A0A6P0UJU5_9FLAO</name>
<dbReference type="AlphaFoldDB" id="A0A6P0UJU5"/>
<dbReference type="Proteomes" id="UP000468581">
    <property type="component" value="Unassembled WGS sequence"/>
</dbReference>
<dbReference type="EMBL" id="JAABOO010000002">
    <property type="protein sequence ID" value="NER13494.1"/>
    <property type="molecule type" value="Genomic_DNA"/>
</dbReference>
<proteinExistence type="predicted"/>
<keyword evidence="2" id="KW-1185">Reference proteome</keyword>
<dbReference type="RefSeq" id="WP_163606531.1">
    <property type="nucleotide sequence ID" value="NZ_JAABOO010000002.1"/>
</dbReference>
<protein>
    <submittedName>
        <fullName evidence="1">Uncharacterized protein</fullName>
    </submittedName>
</protein>
<gene>
    <name evidence="1" type="ORF">GWK08_08605</name>
</gene>
<organism evidence="1 2">
    <name type="scientific">Leptobacterium flavescens</name>
    <dbReference type="NCBI Taxonomy" id="472055"/>
    <lineage>
        <taxon>Bacteria</taxon>
        <taxon>Pseudomonadati</taxon>
        <taxon>Bacteroidota</taxon>
        <taxon>Flavobacteriia</taxon>
        <taxon>Flavobacteriales</taxon>
        <taxon>Flavobacteriaceae</taxon>
        <taxon>Leptobacterium</taxon>
    </lineage>
</organism>
<evidence type="ECO:0000313" key="2">
    <source>
        <dbReference type="Proteomes" id="UP000468581"/>
    </source>
</evidence>
<reference evidence="1 2" key="1">
    <citation type="submission" date="2020-01" db="EMBL/GenBank/DDBJ databases">
        <title>Leptobacterium flavescens.</title>
        <authorList>
            <person name="Wang G."/>
        </authorList>
    </citation>
    <scope>NUCLEOTIDE SEQUENCE [LARGE SCALE GENOMIC DNA]</scope>
    <source>
        <strain evidence="1 2">KCTC 22160</strain>
    </source>
</reference>
<accession>A0A6P0UJU5</accession>
<evidence type="ECO:0000313" key="1">
    <source>
        <dbReference type="EMBL" id="NER13494.1"/>
    </source>
</evidence>